<dbReference type="InterPro" id="IPR004010">
    <property type="entry name" value="Double_Cache_2"/>
</dbReference>
<keyword evidence="3 9" id="KW-0812">Transmembrane</keyword>
<dbReference type="Pfam" id="PF08269">
    <property type="entry name" value="dCache_2"/>
    <property type="match status" value="1"/>
</dbReference>
<dbReference type="InterPro" id="IPR004089">
    <property type="entry name" value="MCPsignal_dom"/>
</dbReference>
<evidence type="ECO:0000313" key="13">
    <source>
        <dbReference type="Proteomes" id="UP000596074"/>
    </source>
</evidence>
<dbReference type="Pfam" id="PF00672">
    <property type="entry name" value="HAMP"/>
    <property type="match status" value="1"/>
</dbReference>
<dbReference type="InterPro" id="IPR003660">
    <property type="entry name" value="HAMP_dom"/>
</dbReference>
<dbReference type="Gene3D" id="3.30.450.20">
    <property type="entry name" value="PAS domain"/>
    <property type="match status" value="1"/>
</dbReference>
<proteinExistence type="inferred from homology"/>
<dbReference type="SMART" id="SM00304">
    <property type="entry name" value="HAMP"/>
    <property type="match status" value="1"/>
</dbReference>
<reference evidence="12 13" key="1">
    <citation type="submission" date="2019-11" db="EMBL/GenBank/DDBJ databases">
        <title>Venatorbacter sp. nov. a predator of Campylobacter and other Gram-negative bacteria.</title>
        <authorList>
            <person name="Saeedi A."/>
            <person name="Cummings N.J."/>
            <person name="Connerton I.F."/>
            <person name="Connerton P.L."/>
        </authorList>
    </citation>
    <scope>NUCLEOTIDE SEQUENCE [LARGE SCALE GENOMIC DNA]</scope>
    <source>
        <strain evidence="12">XL5</strain>
    </source>
</reference>
<gene>
    <name evidence="12" type="ORF">GJQ55_11750</name>
</gene>
<evidence type="ECO:0000256" key="7">
    <source>
        <dbReference type="ARBA" id="ARBA00029447"/>
    </source>
</evidence>
<dbReference type="PANTHER" id="PTHR32089">
    <property type="entry name" value="METHYL-ACCEPTING CHEMOTAXIS PROTEIN MCPB"/>
    <property type="match status" value="1"/>
</dbReference>
<evidence type="ECO:0000256" key="6">
    <source>
        <dbReference type="ARBA" id="ARBA00023224"/>
    </source>
</evidence>
<evidence type="ECO:0000259" key="11">
    <source>
        <dbReference type="PROSITE" id="PS50885"/>
    </source>
</evidence>
<evidence type="ECO:0000256" key="2">
    <source>
        <dbReference type="ARBA" id="ARBA00022475"/>
    </source>
</evidence>
<sequence length="544" mass="59054">MKSLRQMSIRNRLWLMLGAAVAALVIVQALTLQKMYNNISSGKATSVQLQTDTAFSLVQHYYQLSQQGLPESEAKAQALQALKNLRYDKQEYFWVNDSRPVMIMHPINPKLDNQPVGDVKDPNGLHLFREMVKTVKANPDGGLVNYYWPKPGADEPVSKVSFVKHFAPWDWIIGTGVYTDDVQADFRAATTPVLITSAVLLIVLLILVLTISASIRIPLQYFTHAMHNIARGEGDLTQRLPVSGKDELTDIAQSFNTFVGQIHKVVTETQGTVEVLAELNQTIADICRNTSALSDDQLQQTDQAATGSNEMSQTIQEVAGNAERAAEAARAADENARQGMRIMQSTQERIMTLAQDIQQSSAVIQNLRNETNAIGSVLDVIRGIAEQTNLLALNAAIEAARAGEQGRGFAVVADEVRTLASRTQQSTEEINQMISRLQEQAAGAVKSMETNAHNSEETAGSADQALHAISGISDAVSTITEMNLSIASAVEEQSAAANEITGNIVRIAESSGQIVGNMQSTGNAVQQLQGSTQTLVGLVERFKV</sequence>
<evidence type="ECO:0000256" key="9">
    <source>
        <dbReference type="SAM" id="Phobius"/>
    </source>
</evidence>
<keyword evidence="5 9" id="KW-0472">Membrane</keyword>
<feature type="domain" description="HAMP" evidence="11">
    <location>
        <begin position="213"/>
        <end position="267"/>
    </location>
</feature>
<evidence type="ECO:0000256" key="3">
    <source>
        <dbReference type="ARBA" id="ARBA00022692"/>
    </source>
</evidence>
<dbReference type="SMART" id="SM01049">
    <property type="entry name" value="Cache_2"/>
    <property type="match status" value="1"/>
</dbReference>
<dbReference type="InterPro" id="IPR033480">
    <property type="entry name" value="sCache_2"/>
</dbReference>
<keyword evidence="4 9" id="KW-1133">Transmembrane helix</keyword>
<dbReference type="PROSITE" id="PS50885">
    <property type="entry name" value="HAMP"/>
    <property type="match status" value="1"/>
</dbReference>
<evidence type="ECO:0000259" key="10">
    <source>
        <dbReference type="PROSITE" id="PS50111"/>
    </source>
</evidence>
<dbReference type="Proteomes" id="UP000596074">
    <property type="component" value="Chromosome"/>
</dbReference>
<keyword evidence="13" id="KW-1185">Reference proteome</keyword>
<dbReference type="RefSeq" id="WP_228345167.1">
    <property type="nucleotide sequence ID" value="NZ_CP046056.1"/>
</dbReference>
<evidence type="ECO:0000313" key="12">
    <source>
        <dbReference type="EMBL" id="QQD25104.1"/>
    </source>
</evidence>
<name>A0A9X7UY79_9GAMM</name>
<evidence type="ECO:0000256" key="1">
    <source>
        <dbReference type="ARBA" id="ARBA00004651"/>
    </source>
</evidence>
<dbReference type="EMBL" id="CP046056">
    <property type="protein sequence ID" value="QQD25104.1"/>
    <property type="molecule type" value="Genomic_DNA"/>
</dbReference>
<organism evidence="12 13">
    <name type="scientific">Venatoribacter cucullus</name>
    <dbReference type="NCBI Taxonomy" id="2661630"/>
    <lineage>
        <taxon>Bacteria</taxon>
        <taxon>Pseudomonadati</taxon>
        <taxon>Pseudomonadota</taxon>
        <taxon>Gammaproteobacteria</taxon>
        <taxon>Oceanospirillales</taxon>
        <taxon>Oceanospirillaceae</taxon>
        <taxon>Venatoribacter</taxon>
    </lineage>
</organism>
<dbReference type="AlphaFoldDB" id="A0A9X7UY79"/>
<keyword evidence="6 8" id="KW-0807">Transducer</keyword>
<accession>A0A9X7UY79</accession>
<dbReference type="GO" id="GO:0007165">
    <property type="term" value="P:signal transduction"/>
    <property type="evidence" value="ECO:0007669"/>
    <property type="project" value="UniProtKB-KW"/>
</dbReference>
<comment type="similarity">
    <text evidence="7">Belongs to the methyl-accepting chemotaxis (MCP) protein family.</text>
</comment>
<feature type="domain" description="Methyl-accepting transducer" evidence="10">
    <location>
        <begin position="272"/>
        <end position="508"/>
    </location>
</feature>
<dbReference type="SMART" id="SM00283">
    <property type="entry name" value="MA"/>
    <property type="match status" value="1"/>
</dbReference>
<dbReference type="KEGG" id="vcw:GJQ55_11750"/>
<dbReference type="GO" id="GO:0006935">
    <property type="term" value="P:chemotaxis"/>
    <property type="evidence" value="ECO:0007669"/>
    <property type="project" value="UniProtKB-ARBA"/>
</dbReference>
<dbReference type="Pfam" id="PF00015">
    <property type="entry name" value="MCPsignal"/>
    <property type="match status" value="1"/>
</dbReference>
<keyword evidence="2" id="KW-1003">Cell membrane</keyword>
<dbReference type="Gene3D" id="1.10.287.950">
    <property type="entry name" value="Methyl-accepting chemotaxis protein"/>
    <property type="match status" value="1"/>
</dbReference>
<dbReference type="CDD" id="cd11386">
    <property type="entry name" value="MCP_signal"/>
    <property type="match status" value="1"/>
</dbReference>
<dbReference type="FunFam" id="1.10.287.950:FF:000001">
    <property type="entry name" value="Methyl-accepting chemotaxis sensory transducer"/>
    <property type="match status" value="1"/>
</dbReference>
<protein>
    <submittedName>
        <fullName evidence="12">HAMP domain-containing protein</fullName>
    </submittedName>
</protein>
<dbReference type="SUPFAM" id="SSF58104">
    <property type="entry name" value="Methyl-accepting chemotaxis protein (MCP) signaling domain"/>
    <property type="match status" value="1"/>
</dbReference>
<evidence type="ECO:0000256" key="4">
    <source>
        <dbReference type="ARBA" id="ARBA00022989"/>
    </source>
</evidence>
<evidence type="ECO:0000256" key="5">
    <source>
        <dbReference type="ARBA" id="ARBA00023136"/>
    </source>
</evidence>
<dbReference type="CDD" id="cd06225">
    <property type="entry name" value="HAMP"/>
    <property type="match status" value="1"/>
</dbReference>
<dbReference type="PANTHER" id="PTHR32089:SF119">
    <property type="entry name" value="METHYL-ACCEPTING CHEMOTAXIS PROTEIN CTPL"/>
    <property type="match status" value="1"/>
</dbReference>
<dbReference type="PROSITE" id="PS50111">
    <property type="entry name" value="CHEMOTAXIS_TRANSDUC_2"/>
    <property type="match status" value="1"/>
</dbReference>
<dbReference type="GO" id="GO:0005886">
    <property type="term" value="C:plasma membrane"/>
    <property type="evidence" value="ECO:0007669"/>
    <property type="project" value="UniProtKB-SubCell"/>
</dbReference>
<evidence type="ECO:0000256" key="8">
    <source>
        <dbReference type="PROSITE-ProRule" id="PRU00284"/>
    </source>
</evidence>
<comment type="subcellular location">
    <subcellularLocation>
        <location evidence="1">Cell membrane</location>
        <topology evidence="1">Multi-pass membrane protein</topology>
    </subcellularLocation>
</comment>
<feature type="transmembrane region" description="Helical" evidence="9">
    <location>
        <begin position="193"/>
        <end position="215"/>
    </location>
</feature>